<gene>
    <name evidence="3" type="ORF">AB4875_06155</name>
</gene>
<evidence type="ECO:0000256" key="1">
    <source>
        <dbReference type="SAM" id="MobiDB-lite"/>
    </source>
</evidence>
<accession>A0ABV3TU20</accession>
<feature type="signal peptide" evidence="2">
    <location>
        <begin position="1"/>
        <end position="24"/>
    </location>
</feature>
<keyword evidence="2" id="KW-0732">Signal</keyword>
<comment type="caution">
    <text evidence="3">The sequence shown here is derived from an EMBL/GenBank/DDBJ whole genome shotgun (WGS) entry which is preliminary data.</text>
</comment>
<organism evidence="3 4">
    <name type="scientific">Zhongshania arctica</name>
    <dbReference type="NCBI Taxonomy" id="3238302"/>
    <lineage>
        <taxon>Bacteria</taxon>
        <taxon>Pseudomonadati</taxon>
        <taxon>Pseudomonadota</taxon>
        <taxon>Gammaproteobacteria</taxon>
        <taxon>Cellvibrionales</taxon>
        <taxon>Spongiibacteraceae</taxon>
        <taxon>Zhongshania</taxon>
    </lineage>
</organism>
<protein>
    <recommendedName>
        <fullName evidence="5">Nickel/cobalt transporter regulator</fullName>
    </recommendedName>
</protein>
<feature type="region of interest" description="Disordered" evidence="1">
    <location>
        <begin position="25"/>
        <end position="59"/>
    </location>
</feature>
<evidence type="ECO:0000313" key="4">
    <source>
        <dbReference type="Proteomes" id="UP001557484"/>
    </source>
</evidence>
<dbReference type="EMBL" id="JBFRYB010000001">
    <property type="protein sequence ID" value="MEX1665062.1"/>
    <property type="molecule type" value="Genomic_DNA"/>
</dbReference>
<sequence>MKSHTRKLALVTVALFLAAGVSFADKPDSPGNSGKNKAKHHQEQGAKEKHGESSQRYFSDDRYSRIKSYYSQHRETGHCPPGLAKKNNGCQAPGQAKKWQKGQSLPSDVVYYDLPGALLHELGRTPEGQKMVRVGTDVLLVSIATGVVIDVLEDLF</sequence>
<evidence type="ECO:0008006" key="5">
    <source>
        <dbReference type="Google" id="ProtNLM"/>
    </source>
</evidence>
<feature type="region of interest" description="Disordered" evidence="1">
    <location>
        <begin position="73"/>
        <end position="99"/>
    </location>
</feature>
<evidence type="ECO:0000256" key="2">
    <source>
        <dbReference type="SAM" id="SignalP"/>
    </source>
</evidence>
<dbReference type="RefSeq" id="WP_368375173.1">
    <property type="nucleotide sequence ID" value="NZ_JBFRYB010000001.1"/>
</dbReference>
<reference evidence="3 4" key="1">
    <citation type="journal article" date="2011" name="Int. J. Syst. Evol. Microbiol.">
        <title>Zhongshania antarctica gen. nov., sp. nov. and Zhongshania guokunii sp. nov., gammaproteobacteria respectively isolated from coastal attached (fast) ice and surface seawater of the Antarctic.</title>
        <authorList>
            <person name="Li H.J."/>
            <person name="Zhang X.Y."/>
            <person name="Chen C.X."/>
            <person name="Zhang Y.J."/>
            <person name="Gao Z.M."/>
            <person name="Yu Y."/>
            <person name="Chen X.L."/>
            <person name="Chen B."/>
            <person name="Zhang Y.Z."/>
        </authorList>
    </citation>
    <scope>NUCLEOTIDE SEQUENCE [LARGE SCALE GENOMIC DNA]</scope>
    <source>
        <strain evidence="3 4">R06B22</strain>
    </source>
</reference>
<evidence type="ECO:0000313" key="3">
    <source>
        <dbReference type="EMBL" id="MEX1665062.1"/>
    </source>
</evidence>
<name>A0ABV3TU20_9GAMM</name>
<feature type="compositionally biased region" description="Basic and acidic residues" evidence="1">
    <location>
        <begin position="41"/>
        <end position="59"/>
    </location>
</feature>
<keyword evidence="4" id="KW-1185">Reference proteome</keyword>
<dbReference type="Proteomes" id="UP001557484">
    <property type="component" value="Unassembled WGS sequence"/>
</dbReference>
<dbReference type="Gene3D" id="3.10.450.160">
    <property type="entry name" value="inner membrane protein cigr"/>
    <property type="match status" value="1"/>
</dbReference>
<proteinExistence type="predicted"/>
<feature type="chain" id="PRO_5045768351" description="Nickel/cobalt transporter regulator" evidence="2">
    <location>
        <begin position="25"/>
        <end position="156"/>
    </location>
</feature>